<comment type="caution">
    <text evidence="1">The sequence shown here is derived from an EMBL/GenBank/DDBJ whole genome shotgun (WGS) entry which is preliminary data.</text>
</comment>
<organism evidence="1 2">
    <name type="scientific">Dryococelus australis</name>
    <dbReference type="NCBI Taxonomy" id="614101"/>
    <lineage>
        <taxon>Eukaryota</taxon>
        <taxon>Metazoa</taxon>
        <taxon>Ecdysozoa</taxon>
        <taxon>Arthropoda</taxon>
        <taxon>Hexapoda</taxon>
        <taxon>Insecta</taxon>
        <taxon>Pterygota</taxon>
        <taxon>Neoptera</taxon>
        <taxon>Polyneoptera</taxon>
        <taxon>Phasmatodea</taxon>
        <taxon>Verophasmatodea</taxon>
        <taxon>Anareolatae</taxon>
        <taxon>Phasmatidae</taxon>
        <taxon>Eurycanthinae</taxon>
        <taxon>Dryococelus</taxon>
    </lineage>
</organism>
<reference evidence="1 2" key="1">
    <citation type="submission" date="2023-02" db="EMBL/GenBank/DDBJ databases">
        <title>LHISI_Scaffold_Assembly.</title>
        <authorList>
            <person name="Stuart O.P."/>
            <person name="Cleave R."/>
            <person name="Magrath M.J.L."/>
            <person name="Mikheyev A.S."/>
        </authorList>
    </citation>
    <scope>NUCLEOTIDE SEQUENCE [LARGE SCALE GENOMIC DNA]</scope>
    <source>
        <strain evidence="1">Daus_M_001</strain>
        <tissue evidence="1">Leg muscle</tissue>
    </source>
</reference>
<accession>A0ABQ9HEE2</accession>
<evidence type="ECO:0000313" key="1">
    <source>
        <dbReference type="EMBL" id="KAJ8882428.1"/>
    </source>
</evidence>
<dbReference type="Proteomes" id="UP001159363">
    <property type="component" value="Chromosome 4"/>
</dbReference>
<sequence length="372" mass="41899">MKIQGKREILEETCRPAASSGIIPTCENPGVTQPGIEPGSPRWETSMMVVVVLTSLEEDPFVAALEGHLDSENVPSFVHHLPILYQVCAVEKTNRNIEYDIAATAAGMLADNIRNMERCFQKWLIRALDYFQHLTRVIVYTDLEANRVRFQARLLLDFRKRESCRTMLLVGEFSRGSPISNALAFRRCSILTSFDPCRLSRPHAKICPNLSTLVRRPEFTLIVKSSLESTIAARRPGAPATKQPATRTTHVYCWKLDLLDLYRRRPPSWRMYCAAVCLKYTFSHETVKNILGWSGTGMQIRKEREYPEKASRQVASSSTIPACENPGVNPLGIEPGTPWWEVSALATAPPLPHTDAVNEGLFGSYFEYVNVQ</sequence>
<dbReference type="EMBL" id="JARBHB010000005">
    <property type="protein sequence ID" value="KAJ8882428.1"/>
    <property type="molecule type" value="Genomic_DNA"/>
</dbReference>
<gene>
    <name evidence="1" type="ORF">PR048_014236</name>
</gene>
<name>A0ABQ9HEE2_9NEOP</name>
<protein>
    <submittedName>
        <fullName evidence="1">Uncharacterized protein</fullName>
    </submittedName>
</protein>
<keyword evidence="2" id="KW-1185">Reference proteome</keyword>
<proteinExistence type="predicted"/>
<evidence type="ECO:0000313" key="2">
    <source>
        <dbReference type="Proteomes" id="UP001159363"/>
    </source>
</evidence>